<accession>A0A7Y4IKN8</accession>
<sequence length="431" mass="47152">MSWTAFEHIAAESPEQRWVLERIEGALQNAGATPVLDSHTCGAILGVDSDIIERVFQRLKELRFLTESEQLQCRSCREAVFQKELVGRETSVRCMRCGVTFKDQPPLQSKLYRLSDETLVRPEPQQILKSLAGKARVGIITALDKEAAAVRVMLDGCSPYIVRSPRGQAVYELGSVPSLGGEPHPIIHVSLHGDAGTNPAASAAAQLFLNLPKLELLLVVGIAGGCPNPQRPDEHVRLGDVVVSNRSGVVQYDNLKRELLGDGLRPPPRPPSKELMDSVGRLAQDELLGDRCWLSTLSRGERLWNAVRPADAMDVLDDSPTQASPMAHPADPQRRPGEPRVFRAAVGSANILLKDPEARDQLRDRFGVRAIEMESSGATQAAWEAGVGYLVVRGISDYCNPGKNDIWQEHAALVAAAYARALLAKLPNRER</sequence>
<comment type="caution">
    <text evidence="2">The sequence shown here is derived from an EMBL/GenBank/DDBJ whole genome shotgun (WGS) entry which is preliminary data.</text>
</comment>
<protein>
    <recommendedName>
        <fullName evidence="1">Nucleoside phosphorylase domain-containing protein</fullName>
    </recommendedName>
</protein>
<dbReference type="Pfam" id="PF01048">
    <property type="entry name" value="PNP_UDP_1"/>
    <property type="match status" value="1"/>
</dbReference>
<dbReference type="EMBL" id="JABFNT010000075">
    <property type="protein sequence ID" value="NOJ81063.1"/>
    <property type="molecule type" value="Genomic_DNA"/>
</dbReference>
<dbReference type="GO" id="GO:0005829">
    <property type="term" value="C:cytosol"/>
    <property type="evidence" value="ECO:0007669"/>
    <property type="project" value="TreeGrafter"/>
</dbReference>
<dbReference type="Gene3D" id="3.40.50.1580">
    <property type="entry name" value="Nucleoside phosphorylase domain"/>
    <property type="match status" value="1"/>
</dbReference>
<name>A0A7Y4IKN8_MYXXA</name>
<dbReference type="GO" id="GO:0008930">
    <property type="term" value="F:methylthioadenosine nucleosidase activity"/>
    <property type="evidence" value="ECO:0007669"/>
    <property type="project" value="TreeGrafter"/>
</dbReference>
<evidence type="ECO:0000259" key="1">
    <source>
        <dbReference type="Pfam" id="PF01048"/>
    </source>
</evidence>
<dbReference type="AlphaFoldDB" id="A0A7Y4IKN8"/>
<dbReference type="GO" id="GO:0008782">
    <property type="term" value="F:adenosylhomocysteine nucleosidase activity"/>
    <property type="evidence" value="ECO:0007669"/>
    <property type="project" value="TreeGrafter"/>
</dbReference>
<evidence type="ECO:0000313" key="3">
    <source>
        <dbReference type="Proteomes" id="UP000533080"/>
    </source>
</evidence>
<dbReference type="PANTHER" id="PTHR46832:SF1">
    <property type="entry name" value="5'-METHYLTHIOADENOSINE_S-ADENOSYLHOMOCYSTEINE NUCLEOSIDASE"/>
    <property type="match status" value="1"/>
</dbReference>
<dbReference type="GO" id="GO:0009116">
    <property type="term" value="P:nucleoside metabolic process"/>
    <property type="evidence" value="ECO:0007669"/>
    <property type="project" value="InterPro"/>
</dbReference>
<dbReference type="RefSeq" id="WP_171443156.1">
    <property type="nucleotide sequence ID" value="NZ_JABFNS010000089.1"/>
</dbReference>
<reference evidence="2 3" key="1">
    <citation type="submission" date="2020-05" db="EMBL/GenBank/DDBJ databases">
        <authorList>
            <person name="Whitworth D."/>
        </authorList>
    </citation>
    <scope>NUCLEOTIDE SEQUENCE [LARGE SCALE GENOMIC DNA]</scope>
    <source>
        <strain evidence="2 3">AM005</strain>
    </source>
</reference>
<dbReference type="SUPFAM" id="SSF53167">
    <property type="entry name" value="Purine and uridine phosphorylases"/>
    <property type="match status" value="1"/>
</dbReference>
<dbReference type="InterPro" id="IPR000845">
    <property type="entry name" value="Nucleoside_phosphorylase_d"/>
</dbReference>
<proteinExistence type="predicted"/>
<dbReference type="Proteomes" id="UP000533080">
    <property type="component" value="Unassembled WGS sequence"/>
</dbReference>
<feature type="domain" description="Nucleoside phosphorylase" evidence="1">
    <location>
        <begin position="187"/>
        <end position="419"/>
    </location>
</feature>
<gene>
    <name evidence="2" type="ORF">HNV28_22510</name>
</gene>
<dbReference type="PANTHER" id="PTHR46832">
    <property type="entry name" value="5'-METHYLTHIOADENOSINE/S-ADENOSYLHOMOCYSTEINE NUCLEOSIDASE"/>
    <property type="match status" value="1"/>
</dbReference>
<dbReference type="GO" id="GO:0019284">
    <property type="term" value="P:L-methionine salvage from S-adenosylmethionine"/>
    <property type="evidence" value="ECO:0007669"/>
    <property type="project" value="TreeGrafter"/>
</dbReference>
<dbReference type="InterPro" id="IPR035994">
    <property type="entry name" value="Nucleoside_phosphorylase_sf"/>
</dbReference>
<evidence type="ECO:0000313" key="2">
    <source>
        <dbReference type="EMBL" id="NOJ81063.1"/>
    </source>
</evidence>
<organism evidence="2 3">
    <name type="scientific">Myxococcus xanthus</name>
    <dbReference type="NCBI Taxonomy" id="34"/>
    <lineage>
        <taxon>Bacteria</taxon>
        <taxon>Pseudomonadati</taxon>
        <taxon>Myxococcota</taxon>
        <taxon>Myxococcia</taxon>
        <taxon>Myxococcales</taxon>
        <taxon>Cystobacterineae</taxon>
        <taxon>Myxococcaceae</taxon>
        <taxon>Myxococcus</taxon>
    </lineage>
</organism>